<organism evidence="2 3">
    <name type="scientific">Ignelater luminosus</name>
    <name type="common">Cucubano</name>
    <name type="synonym">Pyrophorus luminosus</name>
    <dbReference type="NCBI Taxonomy" id="2038154"/>
    <lineage>
        <taxon>Eukaryota</taxon>
        <taxon>Metazoa</taxon>
        <taxon>Ecdysozoa</taxon>
        <taxon>Arthropoda</taxon>
        <taxon>Hexapoda</taxon>
        <taxon>Insecta</taxon>
        <taxon>Pterygota</taxon>
        <taxon>Neoptera</taxon>
        <taxon>Endopterygota</taxon>
        <taxon>Coleoptera</taxon>
        <taxon>Polyphaga</taxon>
        <taxon>Elateriformia</taxon>
        <taxon>Elateroidea</taxon>
        <taxon>Elateridae</taxon>
        <taxon>Agrypninae</taxon>
        <taxon>Pyrophorini</taxon>
        <taxon>Ignelater</taxon>
    </lineage>
</organism>
<dbReference type="InterPro" id="IPR037696">
    <property type="entry name" value="CCDC77"/>
</dbReference>
<feature type="coiled-coil region" evidence="1">
    <location>
        <begin position="103"/>
        <end position="201"/>
    </location>
</feature>
<comment type="caution">
    <text evidence="2">The sequence shown here is derived from an EMBL/GenBank/DDBJ whole genome shotgun (WGS) entry which is preliminary data.</text>
</comment>
<dbReference type="Proteomes" id="UP000801492">
    <property type="component" value="Unassembled WGS sequence"/>
</dbReference>
<gene>
    <name evidence="2" type="ORF">ILUMI_20370</name>
</gene>
<accession>A0A8K0CKR4</accession>
<evidence type="ECO:0000313" key="3">
    <source>
        <dbReference type="Proteomes" id="UP000801492"/>
    </source>
</evidence>
<dbReference type="PANTHER" id="PTHR22091">
    <property type="entry name" value="COILED-COIL DOMAIN-CONTAINING PROTEIN 77"/>
    <property type="match status" value="1"/>
</dbReference>
<keyword evidence="3" id="KW-1185">Reference proteome</keyword>
<dbReference type="AlphaFoldDB" id="A0A8K0CKR4"/>
<dbReference type="EMBL" id="VTPC01089649">
    <property type="protein sequence ID" value="KAF2885787.1"/>
    <property type="molecule type" value="Genomic_DNA"/>
</dbReference>
<proteinExistence type="predicted"/>
<sequence length="230" mass="27260">MEGQKQQYEADLELYRTSSGKCLDKLKSEIEAAHAHSSVLLEKYEGMRRDLFSEKLENANLRKSLRDTIDNINQENAKHLEILRKKLAETAYKTAHVYARENLNMLQQQLAERDKLVSQLRQQQLEVEELVRRQQTDYKREMDKYKKTNEGLRNRVLAVQEKYANLERRRELEGEGFYVDVSNIRKELNRVKNNINKADHKCNVQDNVRIIENKVDNFHQALNANYSHKK</sequence>
<keyword evidence="1" id="KW-0175">Coiled coil</keyword>
<protein>
    <submittedName>
        <fullName evidence="2">Uncharacterized protein</fullName>
    </submittedName>
</protein>
<dbReference type="PANTHER" id="PTHR22091:SF1">
    <property type="entry name" value="COILED-COIL DOMAIN-CONTAINING PROTEIN 77"/>
    <property type="match status" value="1"/>
</dbReference>
<evidence type="ECO:0000256" key="1">
    <source>
        <dbReference type="SAM" id="Coils"/>
    </source>
</evidence>
<name>A0A8K0CKR4_IGNLU</name>
<reference evidence="2" key="1">
    <citation type="submission" date="2019-08" db="EMBL/GenBank/DDBJ databases">
        <title>The genome of the North American firefly Photinus pyralis.</title>
        <authorList>
            <consortium name="Photinus pyralis genome working group"/>
            <person name="Fallon T.R."/>
            <person name="Sander Lower S.E."/>
            <person name="Weng J.-K."/>
        </authorList>
    </citation>
    <scope>NUCLEOTIDE SEQUENCE</scope>
    <source>
        <strain evidence="2">TRF0915ILg1</strain>
        <tissue evidence="2">Whole body</tissue>
    </source>
</reference>
<evidence type="ECO:0000313" key="2">
    <source>
        <dbReference type="EMBL" id="KAF2885787.1"/>
    </source>
</evidence>